<accession>A0A9D4GTK9</accession>
<evidence type="ECO:0000256" key="1">
    <source>
        <dbReference type="SAM" id="MobiDB-lite"/>
    </source>
</evidence>
<dbReference type="AlphaFoldDB" id="A0A9D4GTK9"/>
<name>A0A9D4GTK9_DREPO</name>
<evidence type="ECO:0000313" key="3">
    <source>
        <dbReference type="Proteomes" id="UP000828390"/>
    </source>
</evidence>
<keyword evidence="3" id="KW-1185">Reference proteome</keyword>
<proteinExistence type="predicted"/>
<reference evidence="2" key="2">
    <citation type="submission" date="2020-11" db="EMBL/GenBank/DDBJ databases">
        <authorList>
            <person name="McCartney M.A."/>
            <person name="Auch B."/>
            <person name="Kono T."/>
            <person name="Mallez S."/>
            <person name="Becker A."/>
            <person name="Gohl D.M."/>
            <person name="Silverstein K.A.T."/>
            <person name="Koren S."/>
            <person name="Bechman K.B."/>
            <person name="Herman A."/>
            <person name="Abrahante J.E."/>
            <person name="Garbe J."/>
        </authorList>
    </citation>
    <scope>NUCLEOTIDE SEQUENCE</scope>
    <source>
        <strain evidence="2">Duluth1</strain>
        <tissue evidence="2">Whole animal</tissue>
    </source>
</reference>
<feature type="region of interest" description="Disordered" evidence="1">
    <location>
        <begin position="78"/>
        <end position="100"/>
    </location>
</feature>
<dbReference type="EMBL" id="JAIWYP010000005">
    <property type="protein sequence ID" value="KAH3823179.1"/>
    <property type="molecule type" value="Genomic_DNA"/>
</dbReference>
<feature type="compositionally biased region" description="Basic and acidic residues" evidence="1">
    <location>
        <begin position="90"/>
        <end position="100"/>
    </location>
</feature>
<dbReference type="Proteomes" id="UP000828390">
    <property type="component" value="Unassembled WGS sequence"/>
</dbReference>
<evidence type="ECO:0000313" key="2">
    <source>
        <dbReference type="EMBL" id="KAH3823179.1"/>
    </source>
</evidence>
<comment type="caution">
    <text evidence="2">The sequence shown here is derived from an EMBL/GenBank/DDBJ whole genome shotgun (WGS) entry which is preliminary data.</text>
</comment>
<reference evidence="2" key="1">
    <citation type="journal article" date="2019" name="bioRxiv">
        <title>The Genome of the Zebra Mussel, Dreissena polymorpha: A Resource for Invasive Species Research.</title>
        <authorList>
            <person name="McCartney M.A."/>
            <person name="Auch B."/>
            <person name="Kono T."/>
            <person name="Mallez S."/>
            <person name="Zhang Y."/>
            <person name="Obille A."/>
            <person name="Becker A."/>
            <person name="Abrahante J.E."/>
            <person name="Garbe J."/>
            <person name="Badalamenti J.P."/>
            <person name="Herman A."/>
            <person name="Mangelson H."/>
            <person name="Liachko I."/>
            <person name="Sullivan S."/>
            <person name="Sone E.D."/>
            <person name="Koren S."/>
            <person name="Silverstein K.A.T."/>
            <person name="Beckman K.B."/>
            <person name="Gohl D.M."/>
        </authorList>
    </citation>
    <scope>NUCLEOTIDE SEQUENCE</scope>
    <source>
        <strain evidence="2">Duluth1</strain>
        <tissue evidence="2">Whole animal</tissue>
    </source>
</reference>
<organism evidence="2 3">
    <name type="scientific">Dreissena polymorpha</name>
    <name type="common">Zebra mussel</name>
    <name type="synonym">Mytilus polymorpha</name>
    <dbReference type="NCBI Taxonomy" id="45954"/>
    <lineage>
        <taxon>Eukaryota</taxon>
        <taxon>Metazoa</taxon>
        <taxon>Spiralia</taxon>
        <taxon>Lophotrochozoa</taxon>
        <taxon>Mollusca</taxon>
        <taxon>Bivalvia</taxon>
        <taxon>Autobranchia</taxon>
        <taxon>Heteroconchia</taxon>
        <taxon>Euheterodonta</taxon>
        <taxon>Imparidentia</taxon>
        <taxon>Neoheterodontei</taxon>
        <taxon>Myida</taxon>
        <taxon>Dreissenoidea</taxon>
        <taxon>Dreissenidae</taxon>
        <taxon>Dreissena</taxon>
    </lineage>
</organism>
<sequence>MHAYLMELHILSGERYDSVYARHRVMQIRLRVCKTSCNADTAPCMKDIVSCRYDSVCARHRVVQIRIRKQLGDCRGRLQATGRSPGAIDTDEKKLGDGRG</sequence>
<protein>
    <submittedName>
        <fullName evidence="2">Uncharacterized protein</fullName>
    </submittedName>
</protein>
<gene>
    <name evidence="2" type="ORF">DPMN_124978</name>
</gene>